<keyword evidence="4" id="KW-1185">Reference proteome</keyword>
<feature type="signal peptide" evidence="2">
    <location>
        <begin position="1"/>
        <end position="22"/>
    </location>
</feature>
<feature type="chain" id="PRO_5040727870" description="Secreted protein" evidence="2">
    <location>
        <begin position="23"/>
        <end position="153"/>
    </location>
</feature>
<accession>A0A9X3IXG8</accession>
<feature type="region of interest" description="Disordered" evidence="1">
    <location>
        <begin position="19"/>
        <end position="61"/>
    </location>
</feature>
<dbReference type="RefSeq" id="WP_267771058.1">
    <property type="nucleotide sequence ID" value="NZ_JAPNKE010000002.1"/>
</dbReference>
<comment type="caution">
    <text evidence="3">The sequence shown here is derived from an EMBL/GenBank/DDBJ whole genome shotgun (WGS) entry which is preliminary data.</text>
</comment>
<dbReference type="AlphaFoldDB" id="A0A9X3IXG8"/>
<name>A0A9X3IXG8_9BACT</name>
<evidence type="ECO:0008006" key="5">
    <source>
        <dbReference type="Google" id="ProtNLM"/>
    </source>
</evidence>
<feature type="compositionally biased region" description="Low complexity" evidence="1">
    <location>
        <begin position="27"/>
        <end position="56"/>
    </location>
</feature>
<sequence>MTFRALASLLLLVPLACSPESKDDSTATDTNDTTGTTGSTGTTGDSTSDSETEASGPSPEANEVCTAACEKFKSCADDPAMFDTADCVSSCESGIVFLGMNNPGTHCADTELNRQDCLSQATCEEIDAYVSPDDPPDQVCQEWDTKLAECAIE</sequence>
<dbReference type="Proteomes" id="UP001150924">
    <property type="component" value="Unassembled WGS sequence"/>
</dbReference>
<dbReference type="EMBL" id="JAPNKE010000002">
    <property type="protein sequence ID" value="MCY1008427.1"/>
    <property type="molecule type" value="Genomic_DNA"/>
</dbReference>
<organism evidence="3 4">
    <name type="scientific">Nannocystis pusilla</name>
    <dbReference type="NCBI Taxonomy" id="889268"/>
    <lineage>
        <taxon>Bacteria</taxon>
        <taxon>Pseudomonadati</taxon>
        <taxon>Myxococcota</taxon>
        <taxon>Polyangia</taxon>
        <taxon>Nannocystales</taxon>
        <taxon>Nannocystaceae</taxon>
        <taxon>Nannocystis</taxon>
    </lineage>
</organism>
<proteinExistence type="predicted"/>
<keyword evidence="2" id="KW-0732">Signal</keyword>
<evidence type="ECO:0000256" key="1">
    <source>
        <dbReference type="SAM" id="MobiDB-lite"/>
    </source>
</evidence>
<evidence type="ECO:0000256" key="2">
    <source>
        <dbReference type="SAM" id="SignalP"/>
    </source>
</evidence>
<evidence type="ECO:0000313" key="3">
    <source>
        <dbReference type="EMBL" id="MCY1008427.1"/>
    </source>
</evidence>
<evidence type="ECO:0000313" key="4">
    <source>
        <dbReference type="Proteomes" id="UP001150924"/>
    </source>
</evidence>
<reference evidence="3" key="1">
    <citation type="submission" date="2022-11" db="EMBL/GenBank/DDBJ databases">
        <title>Minimal conservation of predation-associated metabolite biosynthetic gene clusters underscores biosynthetic potential of Myxococcota including descriptions for ten novel species: Archangium lansinium sp. nov., Myxococcus landrumus sp. nov., Nannocystis bai.</title>
        <authorList>
            <person name="Ahearne A."/>
            <person name="Stevens C."/>
            <person name="Phillips K."/>
        </authorList>
    </citation>
    <scope>NUCLEOTIDE SEQUENCE</scope>
    <source>
        <strain evidence="3">Na p29</strain>
    </source>
</reference>
<gene>
    <name evidence="3" type="ORF">OV079_23290</name>
</gene>
<protein>
    <recommendedName>
        <fullName evidence="5">Secreted protein</fullName>
    </recommendedName>
</protein>